<sequence length="580" mass="61165">MKLNLRNRLLLSFGAVLVLTLLMAGWAVLQLRSLRANTSQLAENWLPSVRTLAELDNALYGVRLGYVRLALSTDPKERKLADEAISKNAEVYESAWKRYTTLVSSPEERKLADEVADAHKIYAADGVEMHRLIAAGQEDKVVAMNTGSMKQHGRDVAAKVSKVMKINMDGATAEAAAAEETYQRALVSTLVAAAVAVLVGLVLAWRNASNLSRRVGLAATAATHFADGDLAHTVSVEGHDEVAEMQAALARMQEQFSRIVTEVRQNAESVATASSEISQGNSDLSSRTEQQASALQQTAASMEQINGTARHNADNAAQASQLADQASGVADSGSAVVGEVVNTMHEIEKASREMEDIIAVIDGIAFQTNILALNAAVEAARAGEQGRGFAVVASEVRALAGRSAEAAKQVKTLIQKSVEQVSTGSELADKAGRTMQEVKTSVQRVSDIVGEIASGSREQMGGVNQISEAVSHMDQTTQQNAALVEQSAAAAESLRQQADTLVKAVAVFRTSGAGDRVVATASVRTQTSVFRPAAASPAKAAAAPRPANVARPDFSRRAAKPAASAQPALATGTEGDWTSF</sequence>
<dbReference type="Pfam" id="PF00015">
    <property type="entry name" value="MCPsignal"/>
    <property type="match status" value="1"/>
</dbReference>
<dbReference type="InterPro" id="IPR004090">
    <property type="entry name" value="Chemotax_Me-accpt_rcpt"/>
</dbReference>
<dbReference type="Pfam" id="PF12729">
    <property type="entry name" value="4HB_MCP_1"/>
    <property type="match status" value="1"/>
</dbReference>
<keyword evidence="6" id="KW-0812">Transmembrane</keyword>
<evidence type="ECO:0000313" key="9">
    <source>
        <dbReference type="EMBL" id="PZP30970.1"/>
    </source>
</evidence>
<gene>
    <name evidence="9" type="ORF">DI603_13640</name>
</gene>
<dbReference type="PANTHER" id="PTHR43531:SF14">
    <property type="entry name" value="METHYL-ACCEPTING CHEMOTAXIS PROTEIN I-RELATED"/>
    <property type="match status" value="1"/>
</dbReference>
<feature type="region of interest" description="Disordered" evidence="5">
    <location>
        <begin position="531"/>
        <end position="580"/>
    </location>
</feature>
<proteinExistence type="inferred from homology"/>
<dbReference type="InterPro" id="IPR051310">
    <property type="entry name" value="MCP_chemotaxis"/>
</dbReference>
<dbReference type="EMBL" id="QFOD01000012">
    <property type="protein sequence ID" value="PZP30970.1"/>
    <property type="molecule type" value="Genomic_DNA"/>
</dbReference>
<dbReference type="PROSITE" id="PS50885">
    <property type="entry name" value="HAMP"/>
    <property type="match status" value="1"/>
</dbReference>
<keyword evidence="6" id="KW-0472">Membrane</keyword>
<dbReference type="SMART" id="SM00304">
    <property type="entry name" value="HAMP"/>
    <property type="match status" value="1"/>
</dbReference>
<evidence type="ECO:0000259" key="8">
    <source>
        <dbReference type="PROSITE" id="PS50885"/>
    </source>
</evidence>
<organism evidence="9 10">
    <name type="scientific">Roseateles depolymerans</name>
    <dbReference type="NCBI Taxonomy" id="76731"/>
    <lineage>
        <taxon>Bacteria</taxon>
        <taxon>Pseudomonadati</taxon>
        <taxon>Pseudomonadota</taxon>
        <taxon>Betaproteobacteria</taxon>
        <taxon>Burkholderiales</taxon>
        <taxon>Sphaerotilaceae</taxon>
        <taxon>Roseateles</taxon>
    </lineage>
</organism>
<name>A0A2W5DR62_9BURK</name>
<dbReference type="PANTHER" id="PTHR43531">
    <property type="entry name" value="PROTEIN ICFG"/>
    <property type="match status" value="1"/>
</dbReference>
<keyword evidence="4" id="KW-0807">Transducer</keyword>
<dbReference type="CDD" id="cd11386">
    <property type="entry name" value="MCP_signal"/>
    <property type="match status" value="1"/>
</dbReference>
<comment type="similarity">
    <text evidence="3">Belongs to the methyl-accepting chemotaxis (MCP) protein family.</text>
</comment>
<keyword evidence="2" id="KW-0488">Methylation</keyword>
<feature type="region of interest" description="Disordered" evidence="5">
    <location>
        <begin position="271"/>
        <end position="300"/>
    </location>
</feature>
<evidence type="ECO:0000256" key="5">
    <source>
        <dbReference type="SAM" id="MobiDB-lite"/>
    </source>
</evidence>
<dbReference type="PRINTS" id="PR00260">
    <property type="entry name" value="CHEMTRNSDUCR"/>
</dbReference>
<feature type="transmembrane region" description="Helical" evidence="6">
    <location>
        <begin position="185"/>
        <end position="205"/>
    </location>
</feature>
<protein>
    <submittedName>
        <fullName evidence="9">Methyl-accepting chemotaxis protein</fullName>
    </submittedName>
</protein>
<evidence type="ECO:0000259" key="7">
    <source>
        <dbReference type="PROSITE" id="PS50111"/>
    </source>
</evidence>
<dbReference type="SUPFAM" id="SSF58104">
    <property type="entry name" value="Methyl-accepting chemotaxis protein (MCP) signaling domain"/>
    <property type="match status" value="1"/>
</dbReference>
<dbReference type="PROSITE" id="PS50111">
    <property type="entry name" value="CHEMOTAXIS_TRANSDUC_2"/>
    <property type="match status" value="1"/>
</dbReference>
<evidence type="ECO:0000256" key="1">
    <source>
        <dbReference type="ARBA" id="ARBA00004370"/>
    </source>
</evidence>
<dbReference type="Proteomes" id="UP000249633">
    <property type="component" value="Unassembled WGS sequence"/>
</dbReference>
<comment type="subcellular location">
    <subcellularLocation>
        <location evidence="1">Membrane</location>
    </subcellularLocation>
</comment>
<dbReference type="Pfam" id="PF00672">
    <property type="entry name" value="HAMP"/>
    <property type="match status" value="1"/>
</dbReference>
<evidence type="ECO:0000256" key="3">
    <source>
        <dbReference type="ARBA" id="ARBA00029447"/>
    </source>
</evidence>
<evidence type="ECO:0000256" key="4">
    <source>
        <dbReference type="PROSITE-ProRule" id="PRU00284"/>
    </source>
</evidence>
<dbReference type="InterPro" id="IPR004089">
    <property type="entry name" value="MCPsignal_dom"/>
</dbReference>
<accession>A0A2W5DR62</accession>
<evidence type="ECO:0000256" key="2">
    <source>
        <dbReference type="ARBA" id="ARBA00022481"/>
    </source>
</evidence>
<feature type="compositionally biased region" description="Polar residues" evidence="5">
    <location>
        <begin position="271"/>
        <end position="289"/>
    </location>
</feature>
<dbReference type="FunFam" id="1.10.287.950:FF:000001">
    <property type="entry name" value="Methyl-accepting chemotaxis sensory transducer"/>
    <property type="match status" value="1"/>
</dbReference>
<reference evidence="9 10" key="1">
    <citation type="submission" date="2017-08" db="EMBL/GenBank/DDBJ databases">
        <title>Infants hospitalized years apart are colonized by the same room-sourced microbial strains.</title>
        <authorList>
            <person name="Brooks B."/>
            <person name="Olm M.R."/>
            <person name="Firek B.A."/>
            <person name="Baker R."/>
            <person name="Thomas B.C."/>
            <person name="Morowitz M.J."/>
            <person name="Banfield J.F."/>
        </authorList>
    </citation>
    <scope>NUCLEOTIDE SEQUENCE [LARGE SCALE GENOMIC DNA]</scope>
    <source>
        <strain evidence="9">S2_012_000_R2_81</strain>
    </source>
</reference>
<dbReference type="Gene3D" id="1.10.287.950">
    <property type="entry name" value="Methyl-accepting chemotaxis protein"/>
    <property type="match status" value="1"/>
</dbReference>
<dbReference type="InterPro" id="IPR024478">
    <property type="entry name" value="HlyB_4HB_MCP"/>
</dbReference>
<feature type="compositionally biased region" description="Low complexity" evidence="5">
    <location>
        <begin position="560"/>
        <end position="570"/>
    </location>
</feature>
<dbReference type="InterPro" id="IPR003660">
    <property type="entry name" value="HAMP_dom"/>
</dbReference>
<feature type="domain" description="HAMP" evidence="8">
    <location>
        <begin position="209"/>
        <end position="261"/>
    </location>
</feature>
<dbReference type="AlphaFoldDB" id="A0A2W5DR62"/>
<dbReference type="CDD" id="cd06225">
    <property type="entry name" value="HAMP"/>
    <property type="match status" value="1"/>
</dbReference>
<dbReference type="GO" id="GO:0006935">
    <property type="term" value="P:chemotaxis"/>
    <property type="evidence" value="ECO:0007669"/>
    <property type="project" value="InterPro"/>
</dbReference>
<comment type="caution">
    <text evidence="9">The sequence shown here is derived from an EMBL/GenBank/DDBJ whole genome shotgun (WGS) entry which is preliminary data.</text>
</comment>
<feature type="compositionally biased region" description="Low complexity" evidence="5">
    <location>
        <begin position="290"/>
        <end position="300"/>
    </location>
</feature>
<feature type="compositionally biased region" description="Low complexity" evidence="5">
    <location>
        <begin position="531"/>
        <end position="552"/>
    </location>
</feature>
<dbReference type="GO" id="GO:0007165">
    <property type="term" value="P:signal transduction"/>
    <property type="evidence" value="ECO:0007669"/>
    <property type="project" value="UniProtKB-KW"/>
</dbReference>
<evidence type="ECO:0000313" key="10">
    <source>
        <dbReference type="Proteomes" id="UP000249633"/>
    </source>
</evidence>
<evidence type="ECO:0000256" key="6">
    <source>
        <dbReference type="SAM" id="Phobius"/>
    </source>
</evidence>
<dbReference type="GO" id="GO:0004888">
    <property type="term" value="F:transmembrane signaling receptor activity"/>
    <property type="evidence" value="ECO:0007669"/>
    <property type="project" value="InterPro"/>
</dbReference>
<dbReference type="GO" id="GO:0005886">
    <property type="term" value="C:plasma membrane"/>
    <property type="evidence" value="ECO:0007669"/>
    <property type="project" value="TreeGrafter"/>
</dbReference>
<dbReference type="SMART" id="SM00283">
    <property type="entry name" value="MA"/>
    <property type="match status" value="1"/>
</dbReference>
<keyword evidence="6" id="KW-1133">Transmembrane helix</keyword>
<feature type="domain" description="Methyl-accepting transducer" evidence="7">
    <location>
        <begin position="266"/>
        <end position="495"/>
    </location>
</feature>